<sequence length="749" mass="85848">MPGTPQQNDVAERRNRTFIEMVRSMLSYSTLPPSLWMYALRTATYLLNRVPSKAVHKTPYELWTGRKPSLRHLHIWGCPAEVRVYNPHERKLDLRTVSGFFIGYPEKSKGFKFYCPNHSTRIVETGNARFIENGQVSGSGEPRNVVIQEQKDNAMFPHVGRINSISNNNERPEYMVSDAITNDQNEGVVGEQDTNEHVVTTSNEHIITQENDNSSEGITLRRSSREKRSAIPNDYLLYSIEHECDLSIGEDPVSFKEAMDSINSYKWIDAMNEELKSMYDNKVWELVMLPDGSKRVGCKWVFKTKRDSNGNIERYKVRLVAKGFTQKHGIDYKETFSPVSKKDSLRVVMALVAHFDLELHQMDVKTTFLNGDLEEEVYMDQPEGFLSTGKENLVCKLQKSIYGLKQASRQWYLKFHNTICSFGFIENVVDRCIYMKVSVDDILLAANDMSMMHDVKKFLSKNFEMKDMGEASYVIGIEIFRNRSQGILDMFQRNYINQILERFNMDKCSPGVVPIQKGDKFSLLQCPKNELERKEMDRIPYALVVGCLGYVQTCTRPGMDHWKVAKKVLRYLQGTKDHMLTFKRSDQLEVIGYSNSDFVGCVDSRKSTSGYLFILAEGAVSWKSGKQTIIATSTMEAEFVACFEATVHGLWLRNFVSGLRIVDSITKPLKIYCDNSAAVFFTKNDRYTKGAKHIDLKYLSVKEEVQKHRVFIEHIGTEQMVVDPLIKGLSPKILNNHVINMSVVDKALL</sequence>
<evidence type="ECO:0000313" key="2">
    <source>
        <dbReference type="EMBL" id="CAH9072186.1"/>
    </source>
</evidence>
<dbReference type="InterPro" id="IPR012337">
    <property type="entry name" value="RNaseH-like_sf"/>
</dbReference>
<dbReference type="Proteomes" id="UP001152523">
    <property type="component" value="Unassembled WGS sequence"/>
</dbReference>
<gene>
    <name evidence="2" type="ORF">CEPIT_LOCUS4231</name>
</gene>
<dbReference type="Pfam" id="PF25597">
    <property type="entry name" value="SH3_retrovirus"/>
    <property type="match status" value="1"/>
</dbReference>
<dbReference type="PANTHER" id="PTHR11439">
    <property type="entry name" value="GAG-POL-RELATED RETROTRANSPOSON"/>
    <property type="match status" value="1"/>
</dbReference>
<feature type="domain" description="Integrase catalytic" evidence="1">
    <location>
        <begin position="1"/>
        <end position="67"/>
    </location>
</feature>
<dbReference type="SUPFAM" id="SSF56672">
    <property type="entry name" value="DNA/RNA polymerases"/>
    <property type="match status" value="1"/>
</dbReference>
<dbReference type="Gene3D" id="3.30.420.10">
    <property type="entry name" value="Ribonuclease H-like superfamily/Ribonuclease H"/>
    <property type="match status" value="1"/>
</dbReference>
<keyword evidence="3" id="KW-1185">Reference proteome</keyword>
<evidence type="ECO:0000259" key="1">
    <source>
        <dbReference type="PROSITE" id="PS50994"/>
    </source>
</evidence>
<dbReference type="InterPro" id="IPR057670">
    <property type="entry name" value="SH3_retrovirus"/>
</dbReference>
<dbReference type="CDD" id="cd09272">
    <property type="entry name" value="RNase_HI_RT_Ty1"/>
    <property type="match status" value="1"/>
</dbReference>
<dbReference type="GO" id="GO:0015074">
    <property type="term" value="P:DNA integration"/>
    <property type="evidence" value="ECO:0007669"/>
    <property type="project" value="InterPro"/>
</dbReference>
<evidence type="ECO:0000313" key="3">
    <source>
        <dbReference type="Proteomes" id="UP001152523"/>
    </source>
</evidence>
<dbReference type="InterPro" id="IPR013103">
    <property type="entry name" value="RVT_2"/>
</dbReference>
<dbReference type="InterPro" id="IPR001584">
    <property type="entry name" value="Integrase_cat-core"/>
</dbReference>
<dbReference type="InterPro" id="IPR036397">
    <property type="entry name" value="RNaseH_sf"/>
</dbReference>
<dbReference type="InterPro" id="IPR043502">
    <property type="entry name" value="DNA/RNA_pol_sf"/>
</dbReference>
<dbReference type="PROSITE" id="PS50994">
    <property type="entry name" value="INTEGRASE"/>
    <property type="match status" value="1"/>
</dbReference>
<accession>A0AAV0C9X0</accession>
<organism evidence="2 3">
    <name type="scientific">Cuscuta epithymum</name>
    <dbReference type="NCBI Taxonomy" id="186058"/>
    <lineage>
        <taxon>Eukaryota</taxon>
        <taxon>Viridiplantae</taxon>
        <taxon>Streptophyta</taxon>
        <taxon>Embryophyta</taxon>
        <taxon>Tracheophyta</taxon>
        <taxon>Spermatophyta</taxon>
        <taxon>Magnoliopsida</taxon>
        <taxon>eudicotyledons</taxon>
        <taxon>Gunneridae</taxon>
        <taxon>Pentapetalae</taxon>
        <taxon>asterids</taxon>
        <taxon>lamiids</taxon>
        <taxon>Solanales</taxon>
        <taxon>Convolvulaceae</taxon>
        <taxon>Cuscuteae</taxon>
        <taxon>Cuscuta</taxon>
        <taxon>Cuscuta subgen. Cuscuta</taxon>
    </lineage>
</organism>
<dbReference type="SUPFAM" id="SSF53098">
    <property type="entry name" value="Ribonuclease H-like"/>
    <property type="match status" value="1"/>
</dbReference>
<proteinExistence type="predicted"/>
<dbReference type="PANTHER" id="PTHR11439:SF467">
    <property type="entry name" value="INTEGRASE CATALYTIC DOMAIN-CONTAINING PROTEIN"/>
    <property type="match status" value="1"/>
</dbReference>
<dbReference type="AlphaFoldDB" id="A0AAV0C9X0"/>
<name>A0AAV0C9X0_9ASTE</name>
<protein>
    <recommendedName>
        <fullName evidence="1">Integrase catalytic domain-containing protein</fullName>
    </recommendedName>
</protein>
<dbReference type="Pfam" id="PF07727">
    <property type="entry name" value="RVT_2"/>
    <property type="match status" value="1"/>
</dbReference>
<comment type="caution">
    <text evidence="2">The sequence shown here is derived from an EMBL/GenBank/DDBJ whole genome shotgun (WGS) entry which is preliminary data.</text>
</comment>
<reference evidence="2" key="1">
    <citation type="submission" date="2022-07" db="EMBL/GenBank/DDBJ databases">
        <authorList>
            <person name="Macas J."/>
            <person name="Novak P."/>
            <person name="Neumann P."/>
        </authorList>
    </citation>
    <scope>NUCLEOTIDE SEQUENCE</scope>
</reference>
<dbReference type="EMBL" id="CAMAPF010000021">
    <property type="protein sequence ID" value="CAH9072186.1"/>
    <property type="molecule type" value="Genomic_DNA"/>
</dbReference>
<dbReference type="GO" id="GO:0003676">
    <property type="term" value="F:nucleic acid binding"/>
    <property type="evidence" value="ECO:0007669"/>
    <property type="project" value="InterPro"/>
</dbReference>